<protein>
    <submittedName>
        <fullName evidence="1">Uncharacterized protein</fullName>
    </submittedName>
</protein>
<proteinExistence type="predicted"/>
<dbReference type="RefSeq" id="WP_161690342.1">
    <property type="nucleotide sequence ID" value="NZ_CP027565.1"/>
</dbReference>
<sequence>MKERRGSLLAHTLMMMLLFLSGFTVWVMGQSRQQQARHLVIMNWTRRQEALRFLMENPEAPVEPQNTTNYPAVIERDDCKEVVLVAENHRIVMPRYRPVKP</sequence>
<evidence type="ECO:0000313" key="1">
    <source>
        <dbReference type="EMBL" id="NBA10970.1"/>
    </source>
</evidence>
<name>A0AAJ2YZ38_WEICO</name>
<reference evidence="1" key="1">
    <citation type="submission" date="2020-01" db="EMBL/GenBank/DDBJ databases">
        <title>First Reported Case and Whole Genome of Weissella confusa in an Equid.</title>
        <authorList>
            <person name="Little S.V."/>
            <person name="Lawhon S.D."/>
        </authorList>
    </citation>
    <scope>NUCLEOTIDE SEQUENCE</scope>
    <source>
        <strain evidence="1">718955</strain>
    </source>
</reference>
<accession>A0AAJ2YZ38</accession>
<comment type="caution">
    <text evidence="1">The sequence shown here is derived from an EMBL/GenBank/DDBJ whole genome shotgun (WGS) entry which is preliminary data.</text>
</comment>
<organism evidence="1 2">
    <name type="scientific">Weissella confusa</name>
    <name type="common">Lactobacillus confusus</name>
    <dbReference type="NCBI Taxonomy" id="1583"/>
    <lineage>
        <taxon>Bacteria</taxon>
        <taxon>Bacillati</taxon>
        <taxon>Bacillota</taxon>
        <taxon>Bacilli</taxon>
        <taxon>Lactobacillales</taxon>
        <taxon>Lactobacillaceae</taxon>
        <taxon>Weissella</taxon>
    </lineage>
</organism>
<evidence type="ECO:0000313" key="2">
    <source>
        <dbReference type="Proteomes" id="UP000719917"/>
    </source>
</evidence>
<gene>
    <name evidence="1" type="ORF">GTU77_01880</name>
</gene>
<dbReference type="Proteomes" id="UP000719917">
    <property type="component" value="Unassembled WGS sequence"/>
</dbReference>
<dbReference type="EMBL" id="JAAAMQ010000002">
    <property type="protein sequence ID" value="NBA10970.1"/>
    <property type="molecule type" value="Genomic_DNA"/>
</dbReference>
<dbReference type="AlphaFoldDB" id="A0AAJ2YZ38"/>